<dbReference type="Gene3D" id="2.40.10.220">
    <property type="entry name" value="predicted glycosyltransferase like domains"/>
    <property type="match status" value="1"/>
</dbReference>
<feature type="domain" description="PilZ" evidence="2">
    <location>
        <begin position="6"/>
        <end position="97"/>
    </location>
</feature>
<dbReference type="Pfam" id="PF07238">
    <property type="entry name" value="PilZ"/>
    <property type="match status" value="1"/>
</dbReference>
<dbReference type="Proteomes" id="UP000064201">
    <property type="component" value="Chromosome"/>
</dbReference>
<evidence type="ECO:0000259" key="2">
    <source>
        <dbReference type="Pfam" id="PF07238"/>
    </source>
</evidence>
<proteinExistence type="predicted"/>
<keyword evidence="4" id="KW-1185">Reference proteome</keyword>
<organism evidence="3 4">
    <name type="scientific">Thioalkalivibrio versutus</name>
    <dbReference type="NCBI Taxonomy" id="106634"/>
    <lineage>
        <taxon>Bacteria</taxon>
        <taxon>Pseudomonadati</taxon>
        <taxon>Pseudomonadota</taxon>
        <taxon>Gammaproteobacteria</taxon>
        <taxon>Chromatiales</taxon>
        <taxon>Ectothiorhodospiraceae</taxon>
        <taxon>Thioalkalivibrio</taxon>
    </lineage>
</organism>
<sequence length="100" mass="10738">MIGEEDRRDHRRMQVSTAARVTWRSSGESISVQLEDLSAMGCAFVAQRETDAGVGITVSVPSPDGRLEGLERHGRVVRCAPVEGASGNGWRVAVAFDPEG</sequence>
<reference evidence="3 4" key="1">
    <citation type="submission" date="2015-04" db="EMBL/GenBank/DDBJ databases">
        <title>Complete Sequence for the Genome of the Thioalkalivibrio versutus D301.</title>
        <authorList>
            <person name="Mu T."/>
            <person name="Zhou J."/>
            <person name="Xu X."/>
        </authorList>
    </citation>
    <scope>NUCLEOTIDE SEQUENCE [LARGE SCALE GENOMIC DNA]</scope>
    <source>
        <strain evidence="3 4">D301</strain>
    </source>
</reference>
<dbReference type="InterPro" id="IPR009875">
    <property type="entry name" value="PilZ_domain"/>
</dbReference>
<dbReference type="OrthoDB" id="5290589at2"/>
<evidence type="ECO:0000313" key="3">
    <source>
        <dbReference type="EMBL" id="AKJ95524.1"/>
    </source>
</evidence>
<dbReference type="RefSeq" id="WP_018144308.1">
    <property type="nucleotide sequence ID" value="NZ_CP011367.1"/>
</dbReference>
<gene>
    <name evidence="3" type="ORF">TVD_09220</name>
</gene>
<dbReference type="PATRIC" id="fig|106634.4.peg.1887"/>
<dbReference type="GO" id="GO:0035438">
    <property type="term" value="F:cyclic-di-GMP binding"/>
    <property type="evidence" value="ECO:0007669"/>
    <property type="project" value="InterPro"/>
</dbReference>
<dbReference type="AlphaFoldDB" id="A0A0G3G570"/>
<dbReference type="KEGG" id="tvr:TVD_09220"/>
<dbReference type="EMBL" id="CP011367">
    <property type="protein sequence ID" value="AKJ95524.1"/>
    <property type="molecule type" value="Genomic_DNA"/>
</dbReference>
<protein>
    <submittedName>
        <fullName evidence="3">Pilus assembly protein PilZ</fullName>
    </submittedName>
</protein>
<feature type="region of interest" description="Disordered" evidence="1">
    <location>
        <begin position="1"/>
        <end position="20"/>
    </location>
</feature>
<name>A0A0G3G570_9GAMM</name>
<evidence type="ECO:0000256" key="1">
    <source>
        <dbReference type="SAM" id="MobiDB-lite"/>
    </source>
</evidence>
<accession>A0A0G3G570</accession>
<dbReference type="SUPFAM" id="SSF141371">
    <property type="entry name" value="PilZ domain-like"/>
    <property type="match status" value="1"/>
</dbReference>
<evidence type="ECO:0000313" key="4">
    <source>
        <dbReference type="Proteomes" id="UP000064201"/>
    </source>
</evidence>